<keyword evidence="2 5" id="KW-0689">Ribosomal protein</keyword>
<dbReference type="InterPro" id="IPR001383">
    <property type="entry name" value="Ribosomal_bL28_bact-type"/>
</dbReference>
<dbReference type="GO" id="GO:0005840">
    <property type="term" value="C:ribosome"/>
    <property type="evidence" value="ECO:0007669"/>
    <property type="project" value="UniProtKB-KW"/>
</dbReference>
<dbReference type="Gene3D" id="2.30.170.40">
    <property type="entry name" value="Ribosomal protein L28/L24"/>
    <property type="match status" value="1"/>
</dbReference>
<keyword evidence="3 5" id="KW-0687">Ribonucleoprotein</keyword>
<dbReference type="InterPro" id="IPR037147">
    <property type="entry name" value="Ribosomal_bL28_sf"/>
</dbReference>
<evidence type="ECO:0000256" key="1">
    <source>
        <dbReference type="ARBA" id="ARBA00008760"/>
    </source>
</evidence>
<dbReference type="SUPFAM" id="SSF143800">
    <property type="entry name" value="L28p-like"/>
    <property type="match status" value="1"/>
</dbReference>
<gene>
    <name evidence="5" type="primary">rpmB</name>
    <name evidence="6" type="ORF">BJ982_002867</name>
</gene>
<evidence type="ECO:0000256" key="4">
    <source>
        <dbReference type="ARBA" id="ARBA00035174"/>
    </source>
</evidence>
<evidence type="ECO:0000313" key="7">
    <source>
        <dbReference type="Proteomes" id="UP000542210"/>
    </source>
</evidence>
<sequence>MTVASVCDVCGKGPIFGNNISHSHRRTRRRWNPNIQRVRAMVGSTPKRLNVCTSCIKAGKVTR</sequence>
<name>A0A7W7D6R2_9ACTN</name>
<dbReference type="InterPro" id="IPR034704">
    <property type="entry name" value="Ribosomal_bL28/bL31-like_sf"/>
</dbReference>
<dbReference type="AlphaFoldDB" id="A0A7W7D6R2"/>
<protein>
    <recommendedName>
        <fullName evidence="4 5">Large ribosomal subunit protein bL28</fullName>
    </recommendedName>
</protein>
<dbReference type="PANTHER" id="PTHR39080">
    <property type="entry name" value="50S RIBOSOMAL PROTEIN L28"/>
    <property type="match status" value="1"/>
</dbReference>
<dbReference type="EMBL" id="JACHND010000001">
    <property type="protein sequence ID" value="MBB4701323.1"/>
    <property type="molecule type" value="Genomic_DNA"/>
</dbReference>
<keyword evidence="7" id="KW-1185">Reference proteome</keyword>
<comment type="caution">
    <text evidence="6">The sequence shown here is derived from an EMBL/GenBank/DDBJ whole genome shotgun (WGS) entry which is preliminary data.</text>
</comment>
<dbReference type="InterPro" id="IPR026569">
    <property type="entry name" value="Ribosomal_bL28"/>
</dbReference>
<evidence type="ECO:0000313" key="6">
    <source>
        <dbReference type="EMBL" id="MBB4701323.1"/>
    </source>
</evidence>
<dbReference type="Pfam" id="PF00830">
    <property type="entry name" value="Ribosomal_L28"/>
    <property type="match status" value="1"/>
</dbReference>
<accession>A0A7W7D6R2</accession>
<proteinExistence type="inferred from homology"/>
<dbReference type="NCBIfam" id="TIGR00009">
    <property type="entry name" value="L28"/>
    <property type="match status" value="1"/>
</dbReference>
<evidence type="ECO:0000256" key="2">
    <source>
        <dbReference type="ARBA" id="ARBA00022980"/>
    </source>
</evidence>
<dbReference type="HAMAP" id="MF_00373">
    <property type="entry name" value="Ribosomal_bL28"/>
    <property type="match status" value="1"/>
</dbReference>
<comment type="similarity">
    <text evidence="1 5">Belongs to the bacterial ribosomal protein bL28 family.</text>
</comment>
<organism evidence="6 7">
    <name type="scientific">Sphaerisporangium siamense</name>
    <dbReference type="NCBI Taxonomy" id="795645"/>
    <lineage>
        <taxon>Bacteria</taxon>
        <taxon>Bacillati</taxon>
        <taxon>Actinomycetota</taxon>
        <taxon>Actinomycetes</taxon>
        <taxon>Streptosporangiales</taxon>
        <taxon>Streptosporangiaceae</taxon>
        <taxon>Sphaerisporangium</taxon>
    </lineage>
</organism>
<dbReference type="GO" id="GO:0006412">
    <property type="term" value="P:translation"/>
    <property type="evidence" value="ECO:0007669"/>
    <property type="project" value="UniProtKB-UniRule"/>
</dbReference>
<dbReference type="FunFam" id="2.30.170.40:FF:000002">
    <property type="entry name" value="50S ribosomal protein L28"/>
    <property type="match status" value="1"/>
</dbReference>
<dbReference type="GO" id="GO:0003735">
    <property type="term" value="F:structural constituent of ribosome"/>
    <property type="evidence" value="ECO:0007669"/>
    <property type="project" value="InterPro"/>
</dbReference>
<evidence type="ECO:0000256" key="3">
    <source>
        <dbReference type="ARBA" id="ARBA00023274"/>
    </source>
</evidence>
<dbReference type="InterPro" id="IPR050096">
    <property type="entry name" value="Bacterial_rp_bL28"/>
</dbReference>
<evidence type="ECO:0000256" key="5">
    <source>
        <dbReference type="HAMAP-Rule" id="MF_00373"/>
    </source>
</evidence>
<dbReference type="Proteomes" id="UP000542210">
    <property type="component" value="Unassembled WGS sequence"/>
</dbReference>
<dbReference type="GO" id="GO:1990904">
    <property type="term" value="C:ribonucleoprotein complex"/>
    <property type="evidence" value="ECO:0007669"/>
    <property type="project" value="UniProtKB-KW"/>
</dbReference>
<reference evidence="6 7" key="1">
    <citation type="submission" date="2020-08" db="EMBL/GenBank/DDBJ databases">
        <title>Sequencing the genomes of 1000 actinobacteria strains.</title>
        <authorList>
            <person name="Klenk H.-P."/>
        </authorList>
    </citation>
    <scope>NUCLEOTIDE SEQUENCE [LARGE SCALE GENOMIC DNA]</scope>
    <source>
        <strain evidence="6 7">DSM 45784</strain>
    </source>
</reference>
<dbReference type="PANTHER" id="PTHR39080:SF1">
    <property type="entry name" value="LARGE RIBOSOMAL SUBUNIT PROTEIN BL28A"/>
    <property type="match status" value="1"/>
</dbReference>